<protein>
    <submittedName>
        <fullName evidence="2">Uncharacterized protein</fullName>
    </submittedName>
</protein>
<name>A0A0F9BCA8_9ZZZZ</name>
<reference evidence="2" key="1">
    <citation type="journal article" date="2015" name="Nature">
        <title>Complex archaea that bridge the gap between prokaryotes and eukaryotes.</title>
        <authorList>
            <person name="Spang A."/>
            <person name="Saw J.H."/>
            <person name="Jorgensen S.L."/>
            <person name="Zaremba-Niedzwiedzka K."/>
            <person name="Martijn J."/>
            <person name="Lind A.E."/>
            <person name="van Eijk R."/>
            <person name="Schleper C."/>
            <person name="Guy L."/>
            <person name="Ettema T.J."/>
        </authorList>
    </citation>
    <scope>NUCLEOTIDE SEQUENCE</scope>
</reference>
<proteinExistence type="predicted"/>
<accession>A0A0F9BCA8</accession>
<sequence>MADDFSAFTEPTKANSGDSVSGPPDQEQFAPEGGIVNTL</sequence>
<organism evidence="2">
    <name type="scientific">marine sediment metagenome</name>
    <dbReference type="NCBI Taxonomy" id="412755"/>
    <lineage>
        <taxon>unclassified sequences</taxon>
        <taxon>metagenomes</taxon>
        <taxon>ecological metagenomes</taxon>
    </lineage>
</organism>
<dbReference type="AlphaFoldDB" id="A0A0F9BCA8"/>
<gene>
    <name evidence="2" type="ORF">LCGC14_2545200</name>
</gene>
<feature type="non-terminal residue" evidence="2">
    <location>
        <position position="39"/>
    </location>
</feature>
<comment type="caution">
    <text evidence="2">The sequence shown here is derived from an EMBL/GenBank/DDBJ whole genome shotgun (WGS) entry which is preliminary data.</text>
</comment>
<evidence type="ECO:0000256" key="1">
    <source>
        <dbReference type="SAM" id="MobiDB-lite"/>
    </source>
</evidence>
<feature type="region of interest" description="Disordered" evidence="1">
    <location>
        <begin position="1"/>
        <end position="39"/>
    </location>
</feature>
<dbReference type="EMBL" id="LAZR01041628">
    <property type="protein sequence ID" value="KKL11502.1"/>
    <property type="molecule type" value="Genomic_DNA"/>
</dbReference>
<evidence type="ECO:0000313" key="2">
    <source>
        <dbReference type="EMBL" id="KKL11502.1"/>
    </source>
</evidence>